<organism evidence="1 2">
    <name type="scientific">Colletotrichum godetiae</name>
    <dbReference type="NCBI Taxonomy" id="1209918"/>
    <lineage>
        <taxon>Eukaryota</taxon>
        <taxon>Fungi</taxon>
        <taxon>Dikarya</taxon>
        <taxon>Ascomycota</taxon>
        <taxon>Pezizomycotina</taxon>
        <taxon>Sordariomycetes</taxon>
        <taxon>Hypocreomycetidae</taxon>
        <taxon>Glomerellales</taxon>
        <taxon>Glomerellaceae</taxon>
        <taxon>Colletotrichum</taxon>
        <taxon>Colletotrichum acutatum species complex</taxon>
    </lineage>
</organism>
<gene>
    <name evidence="1" type="ORF">BDP55DRAFT_6671</name>
</gene>
<proteinExistence type="predicted"/>
<comment type="caution">
    <text evidence="1">The sequence shown here is derived from an EMBL/GenBank/DDBJ whole genome shotgun (WGS) entry which is preliminary data.</text>
</comment>
<dbReference type="Proteomes" id="UP001224890">
    <property type="component" value="Unassembled WGS sequence"/>
</dbReference>
<evidence type="ECO:0000313" key="1">
    <source>
        <dbReference type="EMBL" id="KAK1701001.1"/>
    </source>
</evidence>
<dbReference type="GeneID" id="85459679"/>
<dbReference type="EMBL" id="JAHMHR010000001">
    <property type="protein sequence ID" value="KAK1701001.1"/>
    <property type="molecule type" value="Genomic_DNA"/>
</dbReference>
<evidence type="ECO:0000313" key="2">
    <source>
        <dbReference type="Proteomes" id="UP001224890"/>
    </source>
</evidence>
<name>A0AAJ0B1P6_9PEZI</name>
<keyword evidence="2" id="KW-1185">Reference proteome</keyword>
<accession>A0AAJ0B1P6</accession>
<reference evidence="1" key="1">
    <citation type="submission" date="2021-06" db="EMBL/GenBank/DDBJ databases">
        <title>Comparative genomics, transcriptomics and evolutionary studies reveal genomic signatures of adaptation to plant cell wall in hemibiotrophic fungi.</title>
        <authorList>
            <consortium name="DOE Joint Genome Institute"/>
            <person name="Baroncelli R."/>
            <person name="Diaz J.F."/>
            <person name="Benocci T."/>
            <person name="Peng M."/>
            <person name="Battaglia E."/>
            <person name="Haridas S."/>
            <person name="Andreopoulos W."/>
            <person name="Labutti K."/>
            <person name="Pangilinan J."/>
            <person name="Floch G.L."/>
            <person name="Makela M.R."/>
            <person name="Henrissat B."/>
            <person name="Grigoriev I.V."/>
            <person name="Crouch J.A."/>
            <person name="De Vries R.P."/>
            <person name="Sukno S.A."/>
            <person name="Thon M.R."/>
        </authorList>
    </citation>
    <scope>NUCLEOTIDE SEQUENCE</scope>
    <source>
        <strain evidence="1">CBS 193.32</strain>
    </source>
</reference>
<dbReference type="AlphaFoldDB" id="A0AAJ0B1P6"/>
<sequence>MNTQATMVFECNHIHFDLHKAPFTFDSCQYWVGRSRWMALQVWIREFSMSPLANQIRLPVIHRNLLRDPLNYISCLRNFTFLSAITSIIALSEDFSRLARDPDCIAKRPRFLFHRHSRNLMHLQKVQPIMESDARRDTAQIGAEGWHTRCSRVHSPGDLHRRAISRFHSIRPPPVVPSHCLEDFLGLEINPTR</sequence>
<dbReference type="RefSeq" id="XP_060436756.1">
    <property type="nucleotide sequence ID" value="XM_060575153.1"/>
</dbReference>
<protein>
    <submittedName>
        <fullName evidence="1">Uncharacterized protein</fullName>
    </submittedName>
</protein>